<dbReference type="InterPro" id="IPR021417">
    <property type="entry name" value="DUF3060"/>
</dbReference>
<feature type="chain" id="PRO_5013179070" description="DUF3060 domain-containing protein" evidence="2">
    <location>
        <begin position="23"/>
        <end position="130"/>
    </location>
</feature>
<dbReference type="AlphaFoldDB" id="A0A1N7HVU5"/>
<dbReference type="Proteomes" id="UP000186373">
    <property type="component" value="Unassembled WGS sequence"/>
</dbReference>
<evidence type="ECO:0008006" key="5">
    <source>
        <dbReference type="Google" id="ProtNLM"/>
    </source>
</evidence>
<reference evidence="4" key="1">
    <citation type="submission" date="2017-01" db="EMBL/GenBank/DDBJ databases">
        <authorList>
            <person name="Varghese N."/>
            <person name="Submissions S."/>
        </authorList>
    </citation>
    <scope>NUCLEOTIDE SEQUENCE [LARGE SCALE GENOMIC DNA]</scope>
    <source>
        <strain evidence="4">DSM 17126</strain>
    </source>
</reference>
<dbReference type="Pfam" id="PF11259">
    <property type="entry name" value="DUF3060"/>
    <property type="match status" value="1"/>
</dbReference>
<dbReference type="EMBL" id="FTNY01000001">
    <property type="protein sequence ID" value="SIS28984.1"/>
    <property type="molecule type" value="Genomic_DNA"/>
</dbReference>
<evidence type="ECO:0000313" key="3">
    <source>
        <dbReference type="EMBL" id="SIS28984.1"/>
    </source>
</evidence>
<proteinExistence type="predicted"/>
<keyword evidence="4" id="KW-1185">Reference proteome</keyword>
<dbReference type="OrthoDB" id="1263669at2"/>
<evidence type="ECO:0000256" key="2">
    <source>
        <dbReference type="SAM" id="SignalP"/>
    </source>
</evidence>
<feature type="region of interest" description="Disordered" evidence="1">
    <location>
        <begin position="108"/>
        <end position="130"/>
    </location>
</feature>
<gene>
    <name evidence="3" type="ORF">SAMN05421639_101325</name>
</gene>
<keyword evidence="2" id="KW-0732">Signal</keyword>
<evidence type="ECO:0000313" key="4">
    <source>
        <dbReference type="Proteomes" id="UP000186373"/>
    </source>
</evidence>
<sequence>MNIMKKTLIVSILFIGIGLTQAQKNSKANSEFGTSTQKGKNIEIDGVGHNQSFSSDGGNATVSGVNNVVTIKGFAAKLEVSGSGNTIYVDKVTRVVLEGTTNKVFYKESPTKTGKPNTSITGVGNSVQKK</sequence>
<organism evidence="3 4">
    <name type="scientific">Chryseobacterium shigense</name>
    <dbReference type="NCBI Taxonomy" id="297244"/>
    <lineage>
        <taxon>Bacteria</taxon>
        <taxon>Pseudomonadati</taxon>
        <taxon>Bacteroidota</taxon>
        <taxon>Flavobacteriia</taxon>
        <taxon>Flavobacteriales</taxon>
        <taxon>Weeksellaceae</taxon>
        <taxon>Chryseobacterium group</taxon>
        <taxon>Chryseobacterium</taxon>
    </lineage>
</organism>
<evidence type="ECO:0000256" key="1">
    <source>
        <dbReference type="SAM" id="MobiDB-lite"/>
    </source>
</evidence>
<protein>
    <recommendedName>
        <fullName evidence="5">DUF3060 domain-containing protein</fullName>
    </recommendedName>
</protein>
<feature type="compositionally biased region" description="Polar residues" evidence="1">
    <location>
        <begin position="111"/>
        <end position="130"/>
    </location>
</feature>
<accession>A0A1N7HVU5</accession>
<feature type="signal peptide" evidence="2">
    <location>
        <begin position="1"/>
        <end position="22"/>
    </location>
</feature>
<name>A0A1N7HVU5_9FLAO</name>